<dbReference type="PANTHER" id="PTHR43617">
    <property type="entry name" value="L-AMINO ACID N-ACETYLTRANSFERASE"/>
    <property type="match status" value="1"/>
</dbReference>
<gene>
    <name evidence="2" type="ORF">AZI86_04815</name>
</gene>
<dbReference type="RefSeq" id="WP_061833946.1">
    <property type="nucleotide sequence ID" value="NZ_LUKE01000001.1"/>
</dbReference>
<evidence type="ECO:0000313" key="2">
    <source>
        <dbReference type="EMBL" id="KYG66381.1"/>
    </source>
</evidence>
<proteinExistence type="predicted"/>
<dbReference type="Gene3D" id="3.40.630.30">
    <property type="match status" value="1"/>
</dbReference>
<sequence length="175" mass="19749">MHIEFTQADESHVDALVELVNSAYRGESSKAGWTTEEHLLDGQRIDAAGILEILHKEDSVILIAEDDDTGDLLGCVHLEKHDSKCYLGMLTVNPELQSKGIGKLLLSESEAFAEFWDCGKIYMTVISVRTELIAWYAKHGYKNTQEKKPFPYGDERFGMPKVQNLEFTVLEKKLS</sequence>
<dbReference type="Proteomes" id="UP000075320">
    <property type="component" value="Unassembled WGS sequence"/>
</dbReference>
<dbReference type="SUPFAM" id="SSF55729">
    <property type="entry name" value="Acyl-CoA N-acyltransferases (Nat)"/>
    <property type="match status" value="1"/>
</dbReference>
<reference evidence="2 3" key="1">
    <citation type="submission" date="2016-03" db="EMBL/GenBank/DDBJ databases">
        <authorList>
            <person name="Ploux O."/>
        </authorList>
    </citation>
    <scope>NUCLEOTIDE SEQUENCE [LARGE SCALE GENOMIC DNA]</scope>
    <source>
        <strain evidence="2 3">R0</strain>
    </source>
</reference>
<name>A0A150WPF1_BDEBC</name>
<accession>A0A150WPF1</accession>
<dbReference type="Pfam" id="PF00583">
    <property type="entry name" value="Acetyltransf_1"/>
    <property type="match status" value="1"/>
</dbReference>
<keyword evidence="3" id="KW-1185">Reference proteome</keyword>
<dbReference type="PROSITE" id="PS51186">
    <property type="entry name" value="GNAT"/>
    <property type="match status" value="1"/>
</dbReference>
<dbReference type="GO" id="GO:0016747">
    <property type="term" value="F:acyltransferase activity, transferring groups other than amino-acyl groups"/>
    <property type="evidence" value="ECO:0007669"/>
    <property type="project" value="InterPro"/>
</dbReference>
<evidence type="ECO:0000259" key="1">
    <source>
        <dbReference type="PROSITE" id="PS51186"/>
    </source>
</evidence>
<feature type="domain" description="N-acetyltransferase" evidence="1">
    <location>
        <begin position="3"/>
        <end position="166"/>
    </location>
</feature>
<keyword evidence="2" id="KW-0808">Transferase</keyword>
<evidence type="ECO:0000313" key="3">
    <source>
        <dbReference type="Proteomes" id="UP000075320"/>
    </source>
</evidence>
<dbReference type="EMBL" id="LUKE01000001">
    <property type="protein sequence ID" value="KYG66381.1"/>
    <property type="molecule type" value="Genomic_DNA"/>
</dbReference>
<protein>
    <submittedName>
        <fullName evidence="2">GCN5 family acetyltransferase</fullName>
    </submittedName>
</protein>
<comment type="caution">
    <text evidence="2">The sequence shown here is derived from an EMBL/GenBank/DDBJ whole genome shotgun (WGS) entry which is preliminary data.</text>
</comment>
<dbReference type="InterPro" id="IPR016181">
    <property type="entry name" value="Acyl_CoA_acyltransferase"/>
</dbReference>
<dbReference type="CDD" id="cd04301">
    <property type="entry name" value="NAT_SF"/>
    <property type="match status" value="1"/>
</dbReference>
<dbReference type="AlphaFoldDB" id="A0A150WPF1"/>
<organism evidence="2 3">
    <name type="scientific">Bdellovibrio bacteriovorus</name>
    <dbReference type="NCBI Taxonomy" id="959"/>
    <lineage>
        <taxon>Bacteria</taxon>
        <taxon>Pseudomonadati</taxon>
        <taxon>Bdellovibrionota</taxon>
        <taxon>Bdellovibrionia</taxon>
        <taxon>Bdellovibrionales</taxon>
        <taxon>Pseudobdellovibrionaceae</taxon>
        <taxon>Bdellovibrio</taxon>
    </lineage>
</organism>
<dbReference type="OrthoDB" id="5292382at2"/>
<dbReference type="InterPro" id="IPR000182">
    <property type="entry name" value="GNAT_dom"/>
</dbReference>
<dbReference type="PANTHER" id="PTHR43617:SF9">
    <property type="entry name" value="GNAT FAMILY ACETYLTRANSFERASE"/>
    <property type="match status" value="1"/>
</dbReference>
<dbReference type="InterPro" id="IPR050276">
    <property type="entry name" value="MshD_Acetyltransferase"/>
</dbReference>